<dbReference type="SUPFAM" id="SSF52096">
    <property type="entry name" value="ClpP/crotonase"/>
    <property type="match status" value="1"/>
</dbReference>
<dbReference type="PANTHER" id="PTHR43802:SF1">
    <property type="entry name" value="IP11341P-RELATED"/>
    <property type="match status" value="1"/>
</dbReference>
<reference evidence="3 4" key="1">
    <citation type="submission" date="2024-03" db="EMBL/GenBank/DDBJ databases">
        <title>Draft genome sequence of Klenkia sp. LSe6-5.</title>
        <authorList>
            <person name="Duangmal K."/>
            <person name="Chantavorakit T."/>
        </authorList>
    </citation>
    <scope>NUCLEOTIDE SEQUENCE [LARGE SCALE GENOMIC DNA]</scope>
    <source>
        <strain evidence="3 4">LSe6-5</strain>
    </source>
</reference>
<dbReference type="InterPro" id="IPR018376">
    <property type="entry name" value="Enoyl-CoA_hyd/isom_CS"/>
</dbReference>
<sequence length="269" mass="27659">MTGAPTGWQTLLVSQDQGVATVTLNRPDKLNALSPAMFDELPRALHALGSDPAVRVVILTGAGRGFCAGMDLTEAATLPERATPDLAAAQERWGAATLAMREITVPVIAAVNGPAAGAGFSLALAADVRVAAPTAVFSAAFIRIGLSGGDVGSSWLLPRIVGLGRASEILLTGRSVSAEDALQMGMVTSVVAAEDLLGAAGTIAASIAAHSPLGIRLTKQVLQTNIDAPSLRAAMELENRNQVLTMATADMAEALAAFRAKRPAVYRNR</sequence>
<dbReference type="Pfam" id="PF00378">
    <property type="entry name" value="ECH_1"/>
    <property type="match status" value="1"/>
</dbReference>
<dbReference type="InterPro" id="IPR014748">
    <property type="entry name" value="Enoyl-CoA_hydra_C"/>
</dbReference>
<dbReference type="Proteomes" id="UP001361570">
    <property type="component" value="Unassembled WGS sequence"/>
</dbReference>
<dbReference type="PANTHER" id="PTHR43802">
    <property type="entry name" value="ENOYL-COA HYDRATASE"/>
    <property type="match status" value="1"/>
</dbReference>
<dbReference type="Gene3D" id="1.10.12.10">
    <property type="entry name" value="Lyase 2-enoyl-coa Hydratase, Chain A, domain 2"/>
    <property type="match status" value="1"/>
</dbReference>
<dbReference type="Gene3D" id="3.90.226.10">
    <property type="entry name" value="2-enoyl-CoA Hydratase, Chain A, domain 1"/>
    <property type="match status" value="1"/>
</dbReference>
<comment type="caution">
    <text evidence="3">The sequence shown here is derived from an EMBL/GenBank/DDBJ whole genome shotgun (WGS) entry which is preliminary data.</text>
</comment>
<gene>
    <name evidence="3" type="ORF">TEK04_15670</name>
</gene>
<accession>A0ABU8DWU3</accession>
<dbReference type="PROSITE" id="PS00166">
    <property type="entry name" value="ENOYL_COA_HYDRATASE"/>
    <property type="match status" value="1"/>
</dbReference>
<name>A0ABU8DWU3_9ACTN</name>
<dbReference type="EMBL" id="JBAPLU010000017">
    <property type="protein sequence ID" value="MEI4273165.1"/>
    <property type="molecule type" value="Genomic_DNA"/>
</dbReference>
<organism evidence="3 4">
    <name type="scientific">Klenkia sesuvii</name>
    <dbReference type="NCBI Taxonomy" id="3103137"/>
    <lineage>
        <taxon>Bacteria</taxon>
        <taxon>Bacillati</taxon>
        <taxon>Actinomycetota</taxon>
        <taxon>Actinomycetes</taxon>
        <taxon>Geodermatophilales</taxon>
        <taxon>Geodermatophilaceae</taxon>
        <taxon>Klenkia</taxon>
    </lineage>
</organism>
<evidence type="ECO:0000313" key="3">
    <source>
        <dbReference type="EMBL" id="MEI4273165.1"/>
    </source>
</evidence>
<dbReference type="InterPro" id="IPR029045">
    <property type="entry name" value="ClpP/crotonase-like_dom_sf"/>
</dbReference>
<evidence type="ECO:0000256" key="1">
    <source>
        <dbReference type="ARBA" id="ARBA00005254"/>
    </source>
</evidence>
<comment type="similarity">
    <text evidence="1 2">Belongs to the enoyl-CoA hydratase/isomerase family.</text>
</comment>
<keyword evidence="4" id="KW-1185">Reference proteome</keyword>
<proteinExistence type="inferred from homology"/>
<evidence type="ECO:0000313" key="4">
    <source>
        <dbReference type="Proteomes" id="UP001361570"/>
    </source>
</evidence>
<protein>
    <submittedName>
        <fullName evidence="3">Enoyl-CoA hydratase-related protein</fullName>
    </submittedName>
</protein>
<evidence type="ECO:0000256" key="2">
    <source>
        <dbReference type="RuleBase" id="RU003707"/>
    </source>
</evidence>
<dbReference type="CDD" id="cd06558">
    <property type="entry name" value="crotonase-like"/>
    <property type="match status" value="1"/>
</dbReference>
<dbReference type="RefSeq" id="WP_336405286.1">
    <property type="nucleotide sequence ID" value="NZ_JBAPLU010000017.1"/>
</dbReference>
<dbReference type="InterPro" id="IPR001753">
    <property type="entry name" value="Enoyl-CoA_hydra/iso"/>
</dbReference>